<dbReference type="STRING" id="4829.A0A168MDF5"/>
<gene>
    <name evidence="12" type="primary">ABSGL_03866.1 scaffold 4679</name>
</gene>
<dbReference type="AlphaFoldDB" id="A0A168MDF5"/>
<comment type="subcellular location">
    <subcellularLocation>
        <location evidence="1">Membrane</location>
    </subcellularLocation>
</comment>
<feature type="transmembrane region" description="Helical" evidence="9">
    <location>
        <begin position="1155"/>
        <end position="1174"/>
    </location>
</feature>
<dbReference type="OMA" id="WISAFDK"/>
<evidence type="ECO:0000313" key="13">
    <source>
        <dbReference type="Proteomes" id="UP000078561"/>
    </source>
</evidence>
<evidence type="ECO:0000256" key="2">
    <source>
        <dbReference type="ARBA" id="ARBA00022692"/>
    </source>
</evidence>
<dbReference type="SMART" id="SM00233">
    <property type="entry name" value="PH"/>
    <property type="match status" value="1"/>
</dbReference>
<feature type="domain" description="VASt" evidence="11">
    <location>
        <begin position="933"/>
        <end position="1102"/>
    </location>
</feature>
<name>A0A168MDF5_ABSGL</name>
<evidence type="ECO:0000256" key="9">
    <source>
        <dbReference type="SAM" id="Phobius"/>
    </source>
</evidence>
<dbReference type="InterPro" id="IPR045258">
    <property type="entry name" value="ACAP1/2/3-like"/>
</dbReference>
<dbReference type="InterPro" id="IPR027267">
    <property type="entry name" value="AH/BAR_dom_sf"/>
</dbReference>
<keyword evidence="13" id="KW-1185">Reference proteome</keyword>
<proteinExistence type="predicted"/>
<dbReference type="InterPro" id="IPR004148">
    <property type="entry name" value="BAR_dom"/>
</dbReference>
<keyword evidence="5 9" id="KW-1133">Transmembrane helix</keyword>
<feature type="compositionally biased region" description="Pro residues" evidence="8">
    <location>
        <begin position="565"/>
        <end position="577"/>
    </location>
</feature>
<dbReference type="OrthoDB" id="10070851at2759"/>
<keyword evidence="6 9" id="KW-0472">Membrane</keyword>
<keyword evidence="4" id="KW-0862">Zinc</keyword>
<sequence>MQPSLITLNDAITDSPVYRANVHHFDEQLDLLEKWLDALSKHLKLYCERMNKFNLETNLVCKKAIPVGIDDALIDPHFTGAVIKSFSDALQTSLAFKTKLVSDLEDTFIQPLQQFVKVQLKEFKDFRKQHEKALERYEAQLTKYSSQSNSKEVSALREEAFRLHEARKCYVHMSGQHVVRLLQFRSALEHTLVEQFSAATLAHLNDFDGGMNVWLKLDNHLASWKQWLVDDKNTCNYQLHKLQTTRKELENEFINQSQPPRDLDKYAPSAFNSMLHSPMTKHFSMDLLDKASPDQQQHKTHQKWGYLFTRGTRGYWTRRWFFLYDGYFGSCLVNVSPKLKGAISLDERVNVLLSEIKPITDIDRRYCFEVVCIQKSPIVLQAETEDEMKDWISAFDKAKRLAIQNEQLPPRVTSLAHHQSADEQNSESPDEPIKRTYSHVDAPFTDNATAHSEPTTDAQPTIVLLSTSADNDRVSLANSTSLTPLLVWEAARAPTTHSGSTPSMHDPPGKDGLLPNQKAQDIKGDLGDSNGARRPLDLPSATNTTWGIPWTLVPSMFQSAGDSNDPPPTPSIVPPTPLIGDPDGHQVIWPANLDNNAIPKVDLTDYSAELEKRNQELRNLFGGVAAHEVVLDAFICSLKKPPNASTKDKAKEDEELDWPTSPIGSGSPLEQMEQDLLHQLTQNVKPPTSDFGYSYTGRAFVTQETFWLYSCVMMTCVNTVAVRLKDITNIRLVRDPSITNTGKQSNIALAIDLKQDDVSPNRDPLMLPSPLQTMYEILHHMSAAMSKKKNTAHTTIIKSEPVKAHSSPDLLQKGDLHGMEPVASPIPSRKNKKKAAKSSTTTSNNKHQPKSGALAAAMMAATVAGGGSFFDVSKMNNDTTDLTKTRGTTDPPPDTTTSDKTSTDDPGSATEDLLPSHIQTPTGPLLCNCTDHLEKVEYEMDLPVSAKKLYDMLFADDAGLWQQKTTASGSRDLSIGAWGDVDGKQQRLLKYIMPVSNPMVKVKEAEVVETQVLLKKDDYLRYVIQISTKTAQLPYADAFVPSIRYCISWGSPTHARLSICMGVKFVKNILVKGMVTKAALKGMGESITQFTPMIMDACNKDNGGSRKTVGVLLTDNDTPANIVVATPLNNSKQLGKQDDGWVSQAMDIWEMVQDLVPVSLVGGMLLGVLALWFLSSYQLYLQSKADGIHSNSSHLWSNPKHYAYAVDLLFSRERLAILRHDTLVIFQLLNQVDAQLSENEYVNWLLDGRLDCHAGVTMDNAAKCEAIHHQLQSLIQ</sequence>
<reference evidence="12" key="1">
    <citation type="submission" date="2016-04" db="EMBL/GenBank/DDBJ databases">
        <authorList>
            <person name="Evans L.H."/>
            <person name="Alamgir A."/>
            <person name="Owens N."/>
            <person name="Weber N.D."/>
            <person name="Virtaneva K."/>
            <person name="Barbian K."/>
            <person name="Babar A."/>
            <person name="Rosenke K."/>
        </authorList>
    </citation>
    <scope>NUCLEOTIDE SEQUENCE [LARGE SCALE GENOMIC DNA]</scope>
    <source>
        <strain evidence="12">CBS 101.48</strain>
    </source>
</reference>
<evidence type="ECO:0000256" key="1">
    <source>
        <dbReference type="ARBA" id="ARBA00004370"/>
    </source>
</evidence>
<protein>
    <submittedName>
        <fullName evidence="12">Uncharacterized protein</fullName>
    </submittedName>
</protein>
<accession>A0A168MDF5</accession>
<evidence type="ECO:0000256" key="6">
    <source>
        <dbReference type="ARBA" id="ARBA00023136"/>
    </source>
</evidence>
<evidence type="ECO:0000256" key="7">
    <source>
        <dbReference type="SAM" id="Coils"/>
    </source>
</evidence>
<dbReference type="EMBL" id="LT552064">
    <property type="protein sequence ID" value="SAL98337.1"/>
    <property type="molecule type" value="Genomic_DNA"/>
</dbReference>
<dbReference type="InterPro" id="IPR011993">
    <property type="entry name" value="PH-like_dom_sf"/>
</dbReference>
<dbReference type="FunCoup" id="A0A168MDF5">
    <property type="interactions" value="71"/>
</dbReference>
<feature type="region of interest" description="Disordered" evidence="8">
    <location>
        <begin position="494"/>
        <end position="540"/>
    </location>
</feature>
<evidence type="ECO:0000256" key="3">
    <source>
        <dbReference type="ARBA" id="ARBA00022723"/>
    </source>
</evidence>
<feature type="coiled-coil region" evidence="7">
    <location>
        <begin position="120"/>
        <end position="147"/>
    </location>
</feature>
<dbReference type="GO" id="GO:0005737">
    <property type="term" value="C:cytoplasm"/>
    <property type="evidence" value="ECO:0007669"/>
    <property type="project" value="InterPro"/>
</dbReference>
<organism evidence="12">
    <name type="scientific">Absidia glauca</name>
    <name type="common">Pin mould</name>
    <dbReference type="NCBI Taxonomy" id="4829"/>
    <lineage>
        <taxon>Eukaryota</taxon>
        <taxon>Fungi</taxon>
        <taxon>Fungi incertae sedis</taxon>
        <taxon>Mucoromycota</taxon>
        <taxon>Mucoromycotina</taxon>
        <taxon>Mucoromycetes</taxon>
        <taxon>Mucorales</taxon>
        <taxon>Cunninghamellaceae</taxon>
        <taxon>Absidia</taxon>
    </lineage>
</organism>
<dbReference type="Gene3D" id="2.30.29.30">
    <property type="entry name" value="Pleckstrin-homology domain (PH domain)/Phosphotyrosine-binding domain (PTB)"/>
    <property type="match status" value="1"/>
</dbReference>
<keyword evidence="7" id="KW-0175">Coiled coil</keyword>
<evidence type="ECO:0000259" key="10">
    <source>
        <dbReference type="PROSITE" id="PS50003"/>
    </source>
</evidence>
<feature type="compositionally biased region" description="Low complexity" evidence="8">
    <location>
        <begin position="837"/>
        <end position="852"/>
    </location>
</feature>
<dbReference type="Gene3D" id="1.20.1270.60">
    <property type="entry name" value="Arfaptin homology (AH) domain/BAR domain"/>
    <property type="match status" value="1"/>
</dbReference>
<dbReference type="PANTHER" id="PTHR23180">
    <property type="entry name" value="CENTAURIN/ARF"/>
    <property type="match status" value="1"/>
</dbReference>
<dbReference type="PANTHER" id="PTHR23180:SF160">
    <property type="entry name" value="ADP-RIBOSYLATION FACTOR GTPASE-ACTIVATING PROTEIN EFFECTOR PROTEIN 1"/>
    <property type="match status" value="1"/>
</dbReference>
<evidence type="ECO:0000313" key="12">
    <source>
        <dbReference type="EMBL" id="SAL98337.1"/>
    </source>
</evidence>
<dbReference type="Pfam" id="PF00169">
    <property type="entry name" value="PH"/>
    <property type="match status" value="1"/>
</dbReference>
<feature type="domain" description="PH" evidence="10">
    <location>
        <begin position="300"/>
        <end position="400"/>
    </location>
</feature>
<dbReference type="GO" id="GO:0046872">
    <property type="term" value="F:metal ion binding"/>
    <property type="evidence" value="ECO:0007669"/>
    <property type="project" value="UniProtKB-KW"/>
</dbReference>
<dbReference type="Pfam" id="PF16746">
    <property type="entry name" value="BAR_3"/>
    <property type="match status" value="1"/>
</dbReference>
<dbReference type="GO" id="GO:0016020">
    <property type="term" value="C:membrane"/>
    <property type="evidence" value="ECO:0007669"/>
    <property type="project" value="UniProtKB-SubCell"/>
</dbReference>
<feature type="region of interest" description="Disordered" evidence="8">
    <location>
        <begin position="789"/>
        <end position="852"/>
    </location>
</feature>
<feature type="region of interest" description="Disordered" evidence="8">
    <location>
        <begin position="413"/>
        <end position="435"/>
    </location>
</feature>
<evidence type="ECO:0000256" key="5">
    <source>
        <dbReference type="ARBA" id="ARBA00022989"/>
    </source>
</evidence>
<keyword evidence="3" id="KW-0479">Metal-binding</keyword>
<dbReference type="InterPro" id="IPR031968">
    <property type="entry name" value="VASt"/>
</dbReference>
<dbReference type="PROSITE" id="PS51778">
    <property type="entry name" value="VAST"/>
    <property type="match status" value="1"/>
</dbReference>
<keyword evidence="2 9" id="KW-0812">Transmembrane</keyword>
<evidence type="ECO:0000256" key="4">
    <source>
        <dbReference type="ARBA" id="ARBA00022833"/>
    </source>
</evidence>
<feature type="compositionally biased region" description="Low complexity" evidence="8">
    <location>
        <begin position="878"/>
        <end position="907"/>
    </location>
</feature>
<evidence type="ECO:0000256" key="8">
    <source>
        <dbReference type="SAM" id="MobiDB-lite"/>
    </source>
</evidence>
<feature type="region of interest" description="Disordered" evidence="8">
    <location>
        <begin position="870"/>
        <end position="919"/>
    </location>
</feature>
<dbReference type="GO" id="GO:0005096">
    <property type="term" value="F:GTPase activator activity"/>
    <property type="evidence" value="ECO:0007669"/>
    <property type="project" value="InterPro"/>
</dbReference>
<dbReference type="SUPFAM" id="SSF103657">
    <property type="entry name" value="BAR/IMD domain-like"/>
    <property type="match status" value="1"/>
</dbReference>
<evidence type="ECO:0000259" key="11">
    <source>
        <dbReference type="PROSITE" id="PS51778"/>
    </source>
</evidence>
<dbReference type="InParanoid" id="A0A168MDF5"/>
<feature type="region of interest" description="Disordered" evidence="8">
    <location>
        <begin position="642"/>
        <end position="669"/>
    </location>
</feature>
<dbReference type="Pfam" id="PF16016">
    <property type="entry name" value="VASt"/>
    <property type="match status" value="1"/>
</dbReference>
<dbReference type="PROSITE" id="PS50003">
    <property type="entry name" value="PH_DOMAIN"/>
    <property type="match status" value="1"/>
</dbReference>
<dbReference type="SUPFAM" id="SSF50729">
    <property type="entry name" value="PH domain-like"/>
    <property type="match status" value="1"/>
</dbReference>
<dbReference type="Proteomes" id="UP000078561">
    <property type="component" value="Unassembled WGS sequence"/>
</dbReference>
<dbReference type="InterPro" id="IPR001849">
    <property type="entry name" value="PH_domain"/>
</dbReference>
<feature type="region of interest" description="Disordered" evidence="8">
    <location>
        <begin position="557"/>
        <end position="580"/>
    </location>
</feature>